<reference evidence="1 2" key="1">
    <citation type="submission" date="2019-12" db="EMBL/GenBank/DDBJ databases">
        <authorList>
            <person name="Alioto T."/>
            <person name="Alioto T."/>
            <person name="Gomez Garrido J."/>
        </authorList>
    </citation>
    <scope>NUCLEOTIDE SEQUENCE [LARGE SCALE GENOMIC DNA]</scope>
</reference>
<dbReference type="Proteomes" id="UP000594638">
    <property type="component" value="Unassembled WGS sequence"/>
</dbReference>
<dbReference type="InterPro" id="IPR050209">
    <property type="entry name" value="Rab_GTPases_membrane_traffic"/>
</dbReference>
<dbReference type="InterPro" id="IPR027417">
    <property type="entry name" value="P-loop_NTPase"/>
</dbReference>
<proteinExistence type="predicted"/>
<keyword evidence="2" id="KW-1185">Reference proteome</keyword>
<dbReference type="Pfam" id="PF00071">
    <property type="entry name" value="Ras"/>
    <property type="match status" value="1"/>
</dbReference>
<evidence type="ECO:0000313" key="1">
    <source>
        <dbReference type="EMBL" id="CAA3000490.1"/>
    </source>
</evidence>
<gene>
    <name evidence="1" type="ORF">OLEA9_A095956</name>
</gene>
<dbReference type="SUPFAM" id="SSF52540">
    <property type="entry name" value="P-loop containing nucleoside triphosphate hydrolases"/>
    <property type="match status" value="1"/>
</dbReference>
<dbReference type="InterPro" id="IPR001806">
    <property type="entry name" value="Small_GTPase"/>
</dbReference>
<accession>A0A8S0T982</accession>
<dbReference type="EMBL" id="CACTIH010005695">
    <property type="protein sequence ID" value="CAA3000490.1"/>
    <property type="molecule type" value="Genomic_DNA"/>
</dbReference>
<comment type="caution">
    <text evidence="1">The sequence shown here is derived from an EMBL/GenBank/DDBJ whole genome shotgun (WGS) entry which is preliminary data.</text>
</comment>
<dbReference type="GO" id="GO:0003924">
    <property type="term" value="F:GTPase activity"/>
    <property type="evidence" value="ECO:0007669"/>
    <property type="project" value="InterPro"/>
</dbReference>
<dbReference type="OrthoDB" id="9989112at2759"/>
<protein>
    <submittedName>
        <fullName evidence="1">Ras-related Rab2BV-like</fullName>
    </submittedName>
</protein>
<feature type="non-terminal residue" evidence="1">
    <location>
        <position position="1"/>
    </location>
</feature>
<sequence>NKFDLDHLGAINEQEAQLFAEKEGLSFLETSAHEACNMEKAFHTIMLNIYQIISRKALVAQEVASGTAIKIRDYSGNSNRRQCCSN</sequence>
<dbReference type="Gramene" id="OE9A095956T1">
    <property type="protein sequence ID" value="OE9A095956C1"/>
    <property type="gene ID" value="OE9A095956"/>
</dbReference>
<evidence type="ECO:0000313" key="2">
    <source>
        <dbReference type="Proteomes" id="UP000594638"/>
    </source>
</evidence>
<dbReference type="Gene3D" id="3.40.50.300">
    <property type="entry name" value="P-loop containing nucleotide triphosphate hydrolases"/>
    <property type="match status" value="1"/>
</dbReference>
<organism evidence="1 2">
    <name type="scientific">Olea europaea subsp. europaea</name>
    <dbReference type="NCBI Taxonomy" id="158383"/>
    <lineage>
        <taxon>Eukaryota</taxon>
        <taxon>Viridiplantae</taxon>
        <taxon>Streptophyta</taxon>
        <taxon>Embryophyta</taxon>
        <taxon>Tracheophyta</taxon>
        <taxon>Spermatophyta</taxon>
        <taxon>Magnoliopsida</taxon>
        <taxon>eudicotyledons</taxon>
        <taxon>Gunneridae</taxon>
        <taxon>Pentapetalae</taxon>
        <taxon>asterids</taxon>
        <taxon>lamiids</taxon>
        <taxon>Lamiales</taxon>
        <taxon>Oleaceae</taxon>
        <taxon>Oleeae</taxon>
        <taxon>Olea</taxon>
    </lineage>
</organism>
<name>A0A8S0T982_OLEEU</name>
<dbReference type="AlphaFoldDB" id="A0A8S0T982"/>
<dbReference type="GO" id="GO:0005525">
    <property type="term" value="F:GTP binding"/>
    <property type="evidence" value="ECO:0007669"/>
    <property type="project" value="InterPro"/>
</dbReference>
<dbReference type="PANTHER" id="PTHR47979">
    <property type="entry name" value="DRAB11-RELATED"/>
    <property type="match status" value="1"/>
</dbReference>